<dbReference type="Pfam" id="PF13359">
    <property type="entry name" value="DDE_Tnp_4"/>
    <property type="match status" value="1"/>
</dbReference>
<sequence>MTLTNIVARWPGSAHDSLTHSMILTHSRVGNRLQAGAGRDGWLLGDSGYPLRRWLLTPFLNPQSAQQMRYNEVHARACTIVERAIGLFKCRWRALDASGGKLLYHPAKVCKIIRACGVLHNVALRAGIPLPPDLPPPQHYDPEPHPATRHEGYEQGARICENVMRRL</sequence>
<evidence type="ECO:0000256" key="4">
    <source>
        <dbReference type="ARBA" id="ARBA00022722"/>
    </source>
</evidence>
<dbReference type="PANTHER" id="PTHR22930:SF267">
    <property type="entry name" value="NUCLEASE HARBI1-RELATED"/>
    <property type="match status" value="1"/>
</dbReference>
<dbReference type="InterPro" id="IPR045249">
    <property type="entry name" value="HARBI1-like"/>
</dbReference>
<evidence type="ECO:0000313" key="10">
    <source>
        <dbReference type="Proteomes" id="UP001558613"/>
    </source>
</evidence>
<dbReference type="PANTHER" id="PTHR22930">
    <property type="match status" value="1"/>
</dbReference>
<dbReference type="Proteomes" id="UP001558613">
    <property type="component" value="Unassembled WGS sequence"/>
</dbReference>
<evidence type="ECO:0000256" key="3">
    <source>
        <dbReference type="ARBA" id="ARBA00006958"/>
    </source>
</evidence>
<dbReference type="InterPro" id="IPR027806">
    <property type="entry name" value="HARBI1_dom"/>
</dbReference>
<keyword evidence="5" id="KW-0479">Metal-binding</keyword>
<dbReference type="EMBL" id="JAYMGO010000019">
    <property type="protein sequence ID" value="KAL1255475.1"/>
    <property type="molecule type" value="Genomic_DNA"/>
</dbReference>
<keyword evidence="6" id="KW-0378">Hydrolase</keyword>
<evidence type="ECO:0000313" key="9">
    <source>
        <dbReference type="EMBL" id="KAL1255475.1"/>
    </source>
</evidence>
<name>A0ABR3LT31_9TELE</name>
<proteinExistence type="inferred from homology"/>
<comment type="similarity">
    <text evidence="3">Belongs to the HARBI1 family.</text>
</comment>
<comment type="caution">
    <text evidence="9">The sequence shown here is derived from an EMBL/GenBank/DDBJ whole genome shotgun (WGS) entry which is preliminary data.</text>
</comment>
<evidence type="ECO:0000256" key="5">
    <source>
        <dbReference type="ARBA" id="ARBA00022723"/>
    </source>
</evidence>
<organism evidence="9 10">
    <name type="scientific">Cirrhinus molitorella</name>
    <name type="common">mud carp</name>
    <dbReference type="NCBI Taxonomy" id="172907"/>
    <lineage>
        <taxon>Eukaryota</taxon>
        <taxon>Metazoa</taxon>
        <taxon>Chordata</taxon>
        <taxon>Craniata</taxon>
        <taxon>Vertebrata</taxon>
        <taxon>Euteleostomi</taxon>
        <taxon>Actinopterygii</taxon>
        <taxon>Neopterygii</taxon>
        <taxon>Teleostei</taxon>
        <taxon>Ostariophysi</taxon>
        <taxon>Cypriniformes</taxon>
        <taxon>Cyprinidae</taxon>
        <taxon>Labeoninae</taxon>
        <taxon>Labeonini</taxon>
        <taxon>Cirrhinus</taxon>
    </lineage>
</organism>
<evidence type="ECO:0000256" key="1">
    <source>
        <dbReference type="ARBA" id="ARBA00001968"/>
    </source>
</evidence>
<protein>
    <recommendedName>
        <fullName evidence="8">DDE Tnp4 domain-containing protein</fullName>
    </recommendedName>
</protein>
<feature type="domain" description="DDE Tnp4" evidence="8">
    <location>
        <begin position="4"/>
        <end position="121"/>
    </location>
</feature>
<keyword evidence="7" id="KW-0539">Nucleus</keyword>
<keyword evidence="4" id="KW-0540">Nuclease</keyword>
<comment type="cofactor">
    <cofactor evidence="1">
        <name>a divalent metal cation</name>
        <dbReference type="ChEBI" id="CHEBI:60240"/>
    </cofactor>
</comment>
<comment type="subcellular location">
    <subcellularLocation>
        <location evidence="2">Nucleus</location>
    </subcellularLocation>
</comment>
<evidence type="ECO:0000259" key="8">
    <source>
        <dbReference type="Pfam" id="PF13359"/>
    </source>
</evidence>
<accession>A0ABR3LT31</accession>
<evidence type="ECO:0000256" key="7">
    <source>
        <dbReference type="ARBA" id="ARBA00023242"/>
    </source>
</evidence>
<evidence type="ECO:0000256" key="2">
    <source>
        <dbReference type="ARBA" id="ARBA00004123"/>
    </source>
</evidence>
<gene>
    <name evidence="9" type="ORF">QQF64_013536</name>
</gene>
<reference evidence="9 10" key="1">
    <citation type="submission" date="2023-09" db="EMBL/GenBank/DDBJ databases">
        <authorList>
            <person name="Wang M."/>
        </authorList>
    </citation>
    <scope>NUCLEOTIDE SEQUENCE [LARGE SCALE GENOMIC DNA]</scope>
    <source>
        <strain evidence="9">GT-2023</strain>
        <tissue evidence="9">Liver</tissue>
    </source>
</reference>
<keyword evidence="10" id="KW-1185">Reference proteome</keyword>
<evidence type="ECO:0000256" key="6">
    <source>
        <dbReference type="ARBA" id="ARBA00022801"/>
    </source>
</evidence>